<keyword evidence="4" id="KW-0238">DNA-binding</keyword>
<comment type="caution">
    <text evidence="10">The sequence shown here is derived from an EMBL/GenBank/DDBJ whole genome shotgun (WGS) entry which is preliminary data.</text>
</comment>
<evidence type="ECO:0000256" key="6">
    <source>
        <dbReference type="ARBA" id="ARBA00034617"/>
    </source>
</evidence>
<dbReference type="STRING" id="1173061.A0A0J9X6Q2"/>
<feature type="domain" description="Helicase C-terminal" evidence="9">
    <location>
        <begin position="1045"/>
        <end position="1184"/>
    </location>
</feature>
<dbReference type="GO" id="GO:0005737">
    <property type="term" value="C:cytoplasm"/>
    <property type="evidence" value="ECO:0007669"/>
    <property type="project" value="TreeGrafter"/>
</dbReference>
<organism evidence="10 11">
    <name type="scientific">Geotrichum candidum</name>
    <name type="common">Oospora lactis</name>
    <name type="synonym">Dipodascus geotrichum</name>
    <dbReference type="NCBI Taxonomy" id="1173061"/>
    <lineage>
        <taxon>Eukaryota</taxon>
        <taxon>Fungi</taxon>
        <taxon>Dikarya</taxon>
        <taxon>Ascomycota</taxon>
        <taxon>Saccharomycotina</taxon>
        <taxon>Dipodascomycetes</taxon>
        <taxon>Dipodascales</taxon>
        <taxon>Dipodascaceae</taxon>
        <taxon>Geotrichum</taxon>
    </lineage>
</organism>
<evidence type="ECO:0000313" key="11">
    <source>
        <dbReference type="Proteomes" id="UP000242525"/>
    </source>
</evidence>
<dbReference type="EC" id="5.6.2.4" evidence="7"/>
<evidence type="ECO:0000256" key="3">
    <source>
        <dbReference type="ARBA" id="ARBA00022840"/>
    </source>
</evidence>
<dbReference type="GO" id="GO:0005524">
    <property type="term" value="F:ATP binding"/>
    <property type="evidence" value="ECO:0007669"/>
    <property type="project" value="UniProtKB-KW"/>
</dbReference>
<dbReference type="InterPro" id="IPR014001">
    <property type="entry name" value="Helicase_ATP-bd"/>
</dbReference>
<reference evidence="10" key="1">
    <citation type="submission" date="2014-03" db="EMBL/GenBank/DDBJ databases">
        <authorList>
            <person name="Casaregola S."/>
        </authorList>
    </citation>
    <scope>NUCLEOTIDE SEQUENCE [LARGE SCALE GENOMIC DNA]</scope>
    <source>
        <strain evidence="10">CLIB 918</strain>
    </source>
</reference>
<evidence type="ECO:0000259" key="9">
    <source>
        <dbReference type="PROSITE" id="PS51194"/>
    </source>
</evidence>
<dbReference type="InterPro" id="IPR001650">
    <property type="entry name" value="Helicase_C-like"/>
</dbReference>
<evidence type="ECO:0000259" key="8">
    <source>
        <dbReference type="PROSITE" id="PS51192"/>
    </source>
</evidence>
<comment type="similarity">
    <text evidence="1">Belongs to the helicase family. RecQ subfamily.</text>
</comment>
<keyword evidence="3" id="KW-0067">ATP-binding</keyword>
<name>A0A0J9X6Q2_GEOCN</name>
<dbReference type="PROSITE" id="PS51192">
    <property type="entry name" value="HELICASE_ATP_BIND_1"/>
    <property type="match status" value="1"/>
</dbReference>
<keyword evidence="2" id="KW-0547">Nucleotide-binding</keyword>
<dbReference type="PROSITE" id="PS51194">
    <property type="entry name" value="HELICASE_CTER"/>
    <property type="match status" value="1"/>
</dbReference>
<protein>
    <recommendedName>
        <fullName evidence="7">DNA 3'-5' helicase</fullName>
        <ecNumber evidence="7">5.6.2.4</ecNumber>
    </recommendedName>
</protein>
<dbReference type="Pfam" id="PF00270">
    <property type="entry name" value="DEAD"/>
    <property type="match status" value="1"/>
</dbReference>
<dbReference type="GO" id="GO:0000724">
    <property type="term" value="P:double-strand break repair via homologous recombination"/>
    <property type="evidence" value="ECO:0007669"/>
    <property type="project" value="TreeGrafter"/>
</dbReference>
<evidence type="ECO:0000256" key="7">
    <source>
        <dbReference type="ARBA" id="ARBA00034808"/>
    </source>
</evidence>
<dbReference type="GO" id="GO:0043138">
    <property type="term" value="F:3'-5' DNA helicase activity"/>
    <property type="evidence" value="ECO:0007669"/>
    <property type="project" value="UniProtKB-EC"/>
</dbReference>
<accession>A0A0J9X6Q2</accession>
<dbReference type="PANTHER" id="PTHR13710">
    <property type="entry name" value="DNA HELICASE RECQ FAMILY MEMBER"/>
    <property type="match status" value="1"/>
</dbReference>
<dbReference type="EMBL" id="CCBN010000003">
    <property type="protein sequence ID" value="CDO52816.1"/>
    <property type="molecule type" value="Genomic_DNA"/>
</dbReference>
<evidence type="ECO:0000256" key="4">
    <source>
        <dbReference type="ARBA" id="ARBA00023125"/>
    </source>
</evidence>
<dbReference type="OrthoDB" id="3555927at2759"/>
<dbReference type="InterPro" id="IPR011545">
    <property type="entry name" value="DEAD/DEAH_box_helicase_dom"/>
</dbReference>
<feature type="domain" description="Helicase ATP-binding" evidence="8">
    <location>
        <begin position="856"/>
        <end position="1005"/>
    </location>
</feature>
<proteinExistence type="inferred from homology"/>
<dbReference type="SUPFAM" id="SSF52540">
    <property type="entry name" value="P-loop containing nucleoside triphosphate hydrolases"/>
    <property type="match status" value="1"/>
</dbReference>
<keyword evidence="5" id="KW-0413">Isomerase</keyword>
<dbReference type="Proteomes" id="UP000242525">
    <property type="component" value="Unassembled WGS sequence"/>
</dbReference>
<evidence type="ECO:0000256" key="1">
    <source>
        <dbReference type="ARBA" id="ARBA00005446"/>
    </source>
</evidence>
<dbReference type="SMART" id="SM00487">
    <property type="entry name" value="DEXDc"/>
    <property type="match status" value="1"/>
</dbReference>
<evidence type="ECO:0000256" key="5">
    <source>
        <dbReference type="ARBA" id="ARBA00023235"/>
    </source>
</evidence>
<keyword evidence="11" id="KW-1185">Reference proteome</keyword>
<evidence type="ECO:0000256" key="2">
    <source>
        <dbReference type="ARBA" id="ARBA00022741"/>
    </source>
</evidence>
<sequence>MIPIMKRSSHSIVHQVIKSVTRKPAWKLPEGYGDRISVRKDCRTKLTCCPVLGCPSQFSDRKQISTHLSTIDHRYLPNPLCVKFLNINYTAFFEYTHQVVVCLKVRNVFTRKTYKRHKASCPTCAHNHEVTNLAVELLPGKMVQGLRTYMLSGNLYQIIDHHKWIILPETPIKILLDKDPNPVDGIQGHVPVFMKNNHLGSYLLDEETSNSVLSNVYSELEQVVYDSSMAYFLHGILKLNTTSAQRLRIHLKNRCQQDGYHMFQPVRHDTALEYAAFFSRMTVILYRNGLSRPNGHFFSCTVTEPLFAIENEEMFRHDHVAIKSMLTEYKLKLNDNNQEVYEYPHGISEAPDVLDLDTLRLSIKTGSYNTLFSLQCIHKWWCLELLSKPEEHMPLHFQAFGALIQQNRTVHTKPAKAGKQGSGLLFGLRLVVWNELVMRQESDAYQYAWNLCFKGLGNSSHVQYFYSLLDDIYEVTNIEGGAVRVVLDTRLDRIHFDNAALKFDSLQGGISRWCESLVCDYRFLVMGMNVLIEGSDQLGNATAGYTFSEDNDALKTFMAGTGALHNREIQMFLQHFNNDTLTKAGKAALTAYVSKAENFLLSLMTLIRMSTLGACRATELRDLTFRNRHQVMRSICFNVDMAFLVINVTKNESSPKLKQYIPKSLSELLKGYLTLVRPFLGDVYSKLGRTYDPDFRYYLMHNYTSKFSEKKLRQAHQDLTAFHLGVSIGFVAWRHAMEFINIVLYRNKNPKLVRLLQHASRYFGHTERTVQDHYGHGIMRQNDTSLLLDGVNRDLATAFHCWLGYETLESITETAAYIPKKRDEFTVADVEITLDDIQKKLPDFSWKSPGQMNATRASLARKESYICILPTGGGKSMTFIIPILFEPDLHTVIVVPFVALKNDIVRALSKFGITANTKDVGVDTKFRVHVVTQNSNMLNTVTKWHNTGRLARVIIDEAHELVTNWRKPRITHILGLDCQKVFLSATLPEEKIITLKNNYNITRVIREPTLRSNIEYNVIHCYNKEHMVNVLQIQMAIFDSDMAKDGTPTNNSIRALIYLKDRNHLEEVSKCIPNTIKWASCFSETINREQLQKRFFDGEIQCLIATKSFSTGIDYPNVALVVHWDGLTSITDFEQCSGRAGRNGNKARSVVIVNSIEQIIQTTMDEDERLAVYYTMRKRDKCLRACRSMYFDGKIAMCRRSNAVLCSWCRPEVPLIRFGERSSRKKVYATISEEVRNYLNKSQTKGGVTDHKHFCINQMGWTRRANSENGSFSAQLSGLSSGYCKRCGFKETQNDFMIHHERAKVCPFGHCMQEALEIVHDMWSENRKDSGDKEKFRQATRRLNRHFNRRVNFSEAFMGMGELDGDLVIVALAVFYIDELCLKIE</sequence>
<dbReference type="SMART" id="SM00490">
    <property type="entry name" value="HELICc"/>
    <property type="match status" value="1"/>
</dbReference>
<gene>
    <name evidence="10" type="ORF">BN980_GECA03s08238g</name>
</gene>
<dbReference type="GO" id="GO:0003677">
    <property type="term" value="F:DNA binding"/>
    <property type="evidence" value="ECO:0007669"/>
    <property type="project" value="UniProtKB-KW"/>
</dbReference>
<evidence type="ECO:0000313" key="10">
    <source>
        <dbReference type="EMBL" id="CDO52816.1"/>
    </source>
</evidence>
<dbReference type="Gene3D" id="3.40.50.300">
    <property type="entry name" value="P-loop containing nucleotide triphosphate hydrolases"/>
    <property type="match status" value="2"/>
</dbReference>
<dbReference type="PANTHER" id="PTHR13710:SF105">
    <property type="entry name" value="ATP-DEPENDENT DNA HELICASE Q1"/>
    <property type="match status" value="1"/>
</dbReference>
<dbReference type="InterPro" id="IPR027417">
    <property type="entry name" value="P-loop_NTPase"/>
</dbReference>
<dbReference type="GO" id="GO:0005694">
    <property type="term" value="C:chromosome"/>
    <property type="evidence" value="ECO:0007669"/>
    <property type="project" value="TreeGrafter"/>
</dbReference>
<dbReference type="GO" id="GO:0009378">
    <property type="term" value="F:four-way junction helicase activity"/>
    <property type="evidence" value="ECO:0007669"/>
    <property type="project" value="TreeGrafter"/>
</dbReference>
<dbReference type="Pfam" id="PF00271">
    <property type="entry name" value="Helicase_C"/>
    <property type="match status" value="1"/>
</dbReference>
<comment type="catalytic activity">
    <reaction evidence="6">
        <text>Couples ATP hydrolysis with the unwinding of duplex DNA by translocating in the 3'-5' direction.</text>
        <dbReference type="EC" id="5.6.2.4"/>
    </reaction>
</comment>